<dbReference type="SUPFAM" id="SSF56003">
    <property type="entry name" value="Molybdenum cofactor-binding domain"/>
    <property type="match status" value="1"/>
</dbReference>
<protein>
    <submittedName>
        <fullName evidence="2">Isoquinoline 1-oxidoreductase subunit beta</fullName>
        <ecNumber evidence="2">1.3.99.16</ecNumber>
    </submittedName>
</protein>
<dbReference type="Proteomes" id="UP001318682">
    <property type="component" value="Chromosome"/>
</dbReference>
<dbReference type="InterPro" id="IPR037165">
    <property type="entry name" value="AldOxase/xan_DH_Mopterin-bd_sf"/>
</dbReference>
<name>A0ABZ2BPP2_9RHOB</name>
<dbReference type="EMBL" id="CP143423">
    <property type="protein sequence ID" value="WVX47974.1"/>
    <property type="molecule type" value="Genomic_DNA"/>
</dbReference>
<sequence length="130" mass="14061">MAQVIEVTQTGEAIRIDRVFLAADVGLVVDPVNFENQVQGGVIWGLGHAINCEITIQDGRAGQSNYHAIEVVRFYQPPEIIVRAIEGGGKIRGIGEPPVPPAAPALANAIFAATGRRIREMPLNRHIDFI</sequence>
<dbReference type="Gene3D" id="3.30.365.10">
    <property type="entry name" value="Aldehyde oxidase/xanthine dehydrogenase, molybdopterin binding domain"/>
    <property type="match status" value="1"/>
</dbReference>
<organism evidence="2 3">
    <name type="scientific">Roseobacter fucihabitans</name>
    <dbReference type="NCBI Taxonomy" id="1537242"/>
    <lineage>
        <taxon>Bacteria</taxon>
        <taxon>Pseudomonadati</taxon>
        <taxon>Pseudomonadota</taxon>
        <taxon>Alphaproteobacteria</taxon>
        <taxon>Rhodobacterales</taxon>
        <taxon>Roseobacteraceae</taxon>
        <taxon>Roseobacter</taxon>
    </lineage>
</organism>
<reference evidence="3" key="2">
    <citation type="submission" date="2024-01" db="EMBL/GenBank/DDBJ databases">
        <title>Roseobacter fucihabitans sp. nov., isolated from the brown alga Fucus spiralis.</title>
        <authorList>
            <person name="Hahnke S."/>
            <person name="Berger M."/>
            <person name="Schlingloff A."/>
            <person name="Athale I."/>
            <person name="Neumann-Schaal M."/>
            <person name="Adenaya A."/>
            <person name="Poehlein A."/>
            <person name="Daniel R."/>
            <person name="Pertersen J."/>
            <person name="Brinkhoff T."/>
        </authorList>
    </citation>
    <scope>NUCLEOTIDE SEQUENCE [LARGE SCALE GENOMIC DNA]</scope>
    <source>
        <strain evidence="3">B14</strain>
    </source>
</reference>
<dbReference type="GO" id="GO:0047121">
    <property type="term" value="F:isoquinoline 1-oxidoreductase activity"/>
    <property type="evidence" value="ECO:0007669"/>
    <property type="project" value="UniProtKB-EC"/>
</dbReference>
<dbReference type="PANTHER" id="PTHR47495:SF2">
    <property type="entry name" value="ALDEHYDE DEHYDROGENASE"/>
    <property type="match status" value="1"/>
</dbReference>
<evidence type="ECO:0000259" key="1">
    <source>
        <dbReference type="Pfam" id="PF20256"/>
    </source>
</evidence>
<evidence type="ECO:0000313" key="3">
    <source>
        <dbReference type="Proteomes" id="UP001318682"/>
    </source>
</evidence>
<evidence type="ECO:0000313" key="2">
    <source>
        <dbReference type="EMBL" id="WVX47974.1"/>
    </source>
</evidence>
<accession>A0ABZ2BPP2</accession>
<dbReference type="Pfam" id="PF20256">
    <property type="entry name" value="MoCoBD_2"/>
    <property type="match status" value="1"/>
</dbReference>
<keyword evidence="3" id="KW-1185">Reference proteome</keyword>
<dbReference type="InterPro" id="IPR046867">
    <property type="entry name" value="AldOxase/xan_DH_MoCoBD2"/>
</dbReference>
<feature type="domain" description="Aldehyde oxidase/xanthine dehydrogenase second molybdopterin binding" evidence="1">
    <location>
        <begin position="4"/>
        <end position="71"/>
    </location>
</feature>
<dbReference type="InterPro" id="IPR052516">
    <property type="entry name" value="N-heterocyclic_Hydroxylase"/>
</dbReference>
<gene>
    <name evidence="2" type="primary">iorB_1</name>
    <name evidence="2" type="ORF">ROLI_010510</name>
</gene>
<dbReference type="EC" id="1.3.99.16" evidence="2"/>
<keyword evidence="2" id="KW-0560">Oxidoreductase</keyword>
<proteinExistence type="predicted"/>
<dbReference type="PANTHER" id="PTHR47495">
    <property type="entry name" value="ALDEHYDE DEHYDROGENASE"/>
    <property type="match status" value="1"/>
</dbReference>
<reference evidence="2 3" key="1">
    <citation type="submission" date="2015-07" db="EMBL/GenBank/DDBJ databases">
        <authorList>
            <person name="Voget S."/>
            <person name="Dogs M."/>
            <person name="Brinkhoff T.H."/>
            <person name="Daniel R."/>
        </authorList>
    </citation>
    <scope>NUCLEOTIDE SEQUENCE [LARGE SCALE GENOMIC DNA]</scope>
    <source>
        <strain evidence="2 3">B14</strain>
    </source>
</reference>